<dbReference type="Gene3D" id="3.40.50.1820">
    <property type="entry name" value="alpha/beta hydrolase"/>
    <property type="match status" value="1"/>
</dbReference>
<evidence type="ECO:0000313" key="1">
    <source>
        <dbReference type="EnsemblPlants" id="Kaladp0095s0787.1.v1.1"/>
    </source>
</evidence>
<reference evidence="1" key="1">
    <citation type="submission" date="2021-01" db="UniProtKB">
        <authorList>
            <consortium name="EnsemblPlants"/>
        </authorList>
    </citation>
    <scope>IDENTIFICATION</scope>
</reference>
<organism evidence="1 2">
    <name type="scientific">Kalanchoe fedtschenkoi</name>
    <name type="common">Lavender scallops</name>
    <name type="synonym">South American air plant</name>
    <dbReference type="NCBI Taxonomy" id="63787"/>
    <lineage>
        <taxon>Eukaryota</taxon>
        <taxon>Viridiplantae</taxon>
        <taxon>Streptophyta</taxon>
        <taxon>Embryophyta</taxon>
        <taxon>Tracheophyta</taxon>
        <taxon>Spermatophyta</taxon>
        <taxon>Magnoliopsida</taxon>
        <taxon>eudicotyledons</taxon>
        <taxon>Gunneridae</taxon>
        <taxon>Pentapetalae</taxon>
        <taxon>Saxifragales</taxon>
        <taxon>Crassulaceae</taxon>
        <taxon>Kalanchoe</taxon>
    </lineage>
</organism>
<dbReference type="AlphaFoldDB" id="A0A7N1A6P5"/>
<keyword evidence="2" id="KW-1185">Reference proteome</keyword>
<proteinExistence type="predicted"/>
<sequence length="143" mass="15945">MGTSLHLIKNCFQNRKCGHDIRRVDYPRQTSFARVASSLASAPEKTGSASRRIGIEDDCKAALAACPKALSDDVAPVRKVFVVGYAWGAFVFSHLCLFWPNKVRALVNLSVVFTQRNQVGKPVEQMWHVYGDKHNTSIIQGQR</sequence>
<accession>A0A7N1A6P5</accession>
<dbReference type="InterPro" id="IPR029058">
    <property type="entry name" value="AB_hydrolase_fold"/>
</dbReference>
<dbReference type="Gramene" id="Kaladp0095s0787.1.v1.1">
    <property type="protein sequence ID" value="Kaladp0095s0787.1.v1.1"/>
    <property type="gene ID" value="Kaladp0095s0787.v1.1"/>
</dbReference>
<dbReference type="Proteomes" id="UP000594263">
    <property type="component" value="Unplaced"/>
</dbReference>
<evidence type="ECO:0000313" key="2">
    <source>
        <dbReference type="Proteomes" id="UP000594263"/>
    </source>
</evidence>
<dbReference type="SUPFAM" id="SSF53474">
    <property type="entry name" value="alpha/beta-Hydrolases"/>
    <property type="match status" value="1"/>
</dbReference>
<dbReference type="EnsemblPlants" id="Kaladp0095s0787.1.v1.1">
    <property type="protein sequence ID" value="Kaladp0095s0787.1.v1.1"/>
    <property type="gene ID" value="Kaladp0095s0787.v1.1"/>
</dbReference>
<name>A0A7N1A6P5_KALFE</name>
<protein>
    <submittedName>
        <fullName evidence="1">Uncharacterized protein</fullName>
    </submittedName>
</protein>